<dbReference type="Gene3D" id="1.10.110.10">
    <property type="entry name" value="Plant lipid-transfer and hydrophobic proteins"/>
    <property type="match status" value="1"/>
</dbReference>
<comment type="similarity">
    <text evidence="1">Belongs to the plant LTP family.</text>
</comment>
<feature type="chain" id="PRO_5041939655" description="Non-specific lipid-transfer protein" evidence="2">
    <location>
        <begin position="26"/>
        <end position="120"/>
    </location>
</feature>
<dbReference type="InterPro" id="IPR016140">
    <property type="entry name" value="Bifunc_inhib/LTP/seed_store"/>
</dbReference>
<protein>
    <recommendedName>
        <fullName evidence="1">Non-specific lipid-transfer protein</fullName>
    </recommendedName>
</protein>
<dbReference type="GO" id="GO:0008289">
    <property type="term" value="F:lipid binding"/>
    <property type="evidence" value="ECO:0007669"/>
    <property type="project" value="UniProtKB-KW"/>
</dbReference>
<keyword evidence="1" id="KW-0813">Transport</keyword>
<dbReference type="InterPro" id="IPR036312">
    <property type="entry name" value="Bifun_inhib/LTP/seed_sf"/>
</dbReference>
<accession>A0AAD8QUR2</accession>
<evidence type="ECO:0000259" key="3">
    <source>
        <dbReference type="SMART" id="SM00499"/>
    </source>
</evidence>
<keyword evidence="2" id="KW-0732">Signal</keyword>
<dbReference type="PRINTS" id="PR00382">
    <property type="entry name" value="LIPIDTRNSFER"/>
</dbReference>
<dbReference type="SUPFAM" id="SSF47699">
    <property type="entry name" value="Bifunctional inhibitor/lipid-transfer protein/seed storage 2S albumin"/>
    <property type="match status" value="1"/>
</dbReference>
<evidence type="ECO:0000313" key="5">
    <source>
        <dbReference type="Proteomes" id="UP001231189"/>
    </source>
</evidence>
<dbReference type="CDD" id="cd01960">
    <property type="entry name" value="nsLTP1"/>
    <property type="match status" value="1"/>
</dbReference>
<proteinExistence type="inferred from homology"/>
<sequence length="120" mass="12333">MKGTVAPAVVVAALAAVLLAEVGHGALTCVEVDANLLPCAEYVTGKEAAPPALCCQGVKRIRALPAGTAERRFVCECIKSAAARFDGLKSDIARDLPAACGSPLPFPLALDFDCNTIPRA</sequence>
<keyword evidence="5" id="KW-1185">Reference proteome</keyword>
<comment type="caution">
    <text evidence="4">The sequence shown here is derived from an EMBL/GenBank/DDBJ whole genome shotgun (WGS) entry which is preliminary data.</text>
</comment>
<evidence type="ECO:0000256" key="2">
    <source>
        <dbReference type="SAM" id="SignalP"/>
    </source>
</evidence>
<evidence type="ECO:0000313" key="4">
    <source>
        <dbReference type="EMBL" id="KAK1609450.1"/>
    </source>
</evidence>
<feature type="domain" description="Bifunctional inhibitor/plant lipid transfer protein/seed storage helical" evidence="3">
    <location>
        <begin position="29"/>
        <end position="114"/>
    </location>
</feature>
<comment type="function">
    <text evidence="1">Plant non-specific lipid-transfer proteins transfer phospholipids as well as galactolipids across membranes. May play a role in wax or cutin deposition in the cell walls of expanding epidermal cells and certain secretory tissues.</text>
</comment>
<dbReference type="InterPro" id="IPR000528">
    <property type="entry name" value="Plant_nsLTP"/>
</dbReference>
<dbReference type="Proteomes" id="UP001231189">
    <property type="component" value="Unassembled WGS sequence"/>
</dbReference>
<dbReference type="GO" id="GO:0006869">
    <property type="term" value="P:lipid transport"/>
    <property type="evidence" value="ECO:0007669"/>
    <property type="project" value="InterPro"/>
</dbReference>
<dbReference type="Pfam" id="PF00234">
    <property type="entry name" value="Tryp_alpha_amyl"/>
    <property type="match status" value="1"/>
</dbReference>
<dbReference type="SMART" id="SM00499">
    <property type="entry name" value="AAI"/>
    <property type="match status" value="1"/>
</dbReference>
<dbReference type="EMBL" id="JAUUTY010000007">
    <property type="protein sequence ID" value="KAK1609450.1"/>
    <property type="molecule type" value="Genomic_DNA"/>
</dbReference>
<reference evidence="4" key="1">
    <citation type="submission" date="2023-07" db="EMBL/GenBank/DDBJ databases">
        <title>A chromosome-level genome assembly of Lolium multiflorum.</title>
        <authorList>
            <person name="Chen Y."/>
            <person name="Copetti D."/>
            <person name="Kolliker R."/>
            <person name="Studer B."/>
        </authorList>
    </citation>
    <scope>NUCLEOTIDE SEQUENCE</scope>
    <source>
        <strain evidence="4">02402/16</strain>
        <tissue evidence="4">Leaf</tissue>
    </source>
</reference>
<organism evidence="4 5">
    <name type="scientific">Lolium multiflorum</name>
    <name type="common">Italian ryegrass</name>
    <name type="synonym">Lolium perenne subsp. multiflorum</name>
    <dbReference type="NCBI Taxonomy" id="4521"/>
    <lineage>
        <taxon>Eukaryota</taxon>
        <taxon>Viridiplantae</taxon>
        <taxon>Streptophyta</taxon>
        <taxon>Embryophyta</taxon>
        <taxon>Tracheophyta</taxon>
        <taxon>Spermatophyta</taxon>
        <taxon>Magnoliopsida</taxon>
        <taxon>Liliopsida</taxon>
        <taxon>Poales</taxon>
        <taxon>Poaceae</taxon>
        <taxon>BOP clade</taxon>
        <taxon>Pooideae</taxon>
        <taxon>Poodae</taxon>
        <taxon>Poeae</taxon>
        <taxon>Poeae Chloroplast Group 2 (Poeae type)</taxon>
        <taxon>Loliodinae</taxon>
        <taxon>Loliinae</taxon>
        <taxon>Lolium</taxon>
    </lineage>
</organism>
<gene>
    <name evidence="4" type="ORF">QYE76_033123</name>
</gene>
<name>A0AAD8QUR2_LOLMU</name>
<evidence type="ECO:0000256" key="1">
    <source>
        <dbReference type="RuleBase" id="RU000628"/>
    </source>
</evidence>
<keyword evidence="1" id="KW-0446">Lipid-binding</keyword>
<dbReference type="AlphaFoldDB" id="A0AAD8QUR2"/>
<feature type="signal peptide" evidence="2">
    <location>
        <begin position="1"/>
        <end position="25"/>
    </location>
</feature>
<dbReference type="PANTHER" id="PTHR33076">
    <property type="entry name" value="NON-SPECIFIC LIPID-TRANSFER PROTEIN 2-RELATED"/>
    <property type="match status" value="1"/>
</dbReference>